<sequence length="105" mass="12166">MHVRVSARVPPRQFSMREYLLLLVLFVLEVLPHTKSAWWYKVVKKMVNSVAAVGQPRQELELVYGGRFLKLGGHARVSTLWSVYGSLLFIMSESLCHFKYLLFLP</sequence>
<evidence type="ECO:0000313" key="1">
    <source>
        <dbReference type="EMBL" id="QSS52850.1"/>
    </source>
</evidence>
<name>A0A8A1LH56_AJEC8</name>
<evidence type="ECO:0000313" key="2">
    <source>
        <dbReference type="Proteomes" id="UP000663419"/>
    </source>
</evidence>
<reference evidence="1" key="1">
    <citation type="submission" date="2021-01" db="EMBL/GenBank/DDBJ databases">
        <title>Chromosome-level genome assembly of a human fungal pathogen reveals clustering of transcriptionally co-regulated genes.</title>
        <authorList>
            <person name="Voorhies M."/>
            <person name="Cohen S."/>
            <person name="Shea T.P."/>
            <person name="Petrus S."/>
            <person name="Munoz J.F."/>
            <person name="Poplawski S."/>
            <person name="Goldman W.E."/>
            <person name="Michael T."/>
            <person name="Cuomo C.A."/>
            <person name="Sil A."/>
            <person name="Beyhan S."/>
        </authorList>
    </citation>
    <scope>NUCLEOTIDE SEQUENCE</scope>
    <source>
        <strain evidence="1">H88</strain>
    </source>
</reference>
<accession>A0A8A1LH56</accession>
<protein>
    <submittedName>
        <fullName evidence="1">Uncharacterized protein</fullName>
    </submittedName>
</protein>
<organism evidence="1 2">
    <name type="scientific">Ajellomyces capsulatus (strain H88)</name>
    <name type="common">Darling's disease fungus</name>
    <name type="synonym">Histoplasma capsulatum</name>
    <dbReference type="NCBI Taxonomy" id="544711"/>
    <lineage>
        <taxon>Eukaryota</taxon>
        <taxon>Fungi</taxon>
        <taxon>Dikarya</taxon>
        <taxon>Ascomycota</taxon>
        <taxon>Pezizomycotina</taxon>
        <taxon>Eurotiomycetes</taxon>
        <taxon>Eurotiomycetidae</taxon>
        <taxon>Onygenales</taxon>
        <taxon>Ajellomycetaceae</taxon>
        <taxon>Histoplasma</taxon>
    </lineage>
</organism>
<gene>
    <name evidence="1" type="ORF">I7I53_08602</name>
</gene>
<proteinExistence type="predicted"/>
<dbReference type="Proteomes" id="UP000663419">
    <property type="component" value="Chromosome 2"/>
</dbReference>
<dbReference type="VEuPathDB" id="FungiDB:I7I53_08602"/>
<dbReference type="AlphaFoldDB" id="A0A8A1LH56"/>
<dbReference type="EMBL" id="CP069103">
    <property type="protein sequence ID" value="QSS52850.1"/>
    <property type="molecule type" value="Genomic_DNA"/>
</dbReference>